<dbReference type="Proteomes" id="UP000280296">
    <property type="component" value="Unassembled WGS sequence"/>
</dbReference>
<dbReference type="Pfam" id="PF12848">
    <property type="entry name" value="ABC_tran_Xtn"/>
    <property type="match status" value="1"/>
</dbReference>
<dbReference type="InterPro" id="IPR003439">
    <property type="entry name" value="ABC_transporter-like_ATP-bd"/>
</dbReference>
<keyword evidence="1" id="KW-0547">Nucleotide-binding</keyword>
<dbReference type="InterPro" id="IPR051309">
    <property type="entry name" value="ABCF_ATPase"/>
</dbReference>
<gene>
    <name evidence="6" type="ORF">TsocGM_10255</name>
</gene>
<evidence type="ECO:0000256" key="3">
    <source>
        <dbReference type="SAM" id="Coils"/>
    </source>
</evidence>
<dbReference type="InterPro" id="IPR017871">
    <property type="entry name" value="ABC_transporter-like_CS"/>
</dbReference>
<evidence type="ECO:0000259" key="5">
    <source>
        <dbReference type="PROSITE" id="PS50893"/>
    </source>
</evidence>
<keyword evidence="3" id="KW-0175">Coiled coil</keyword>
<dbReference type="PROSITE" id="PS50893">
    <property type="entry name" value="ABC_TRANSPORTER_2"/>
    <property type="match status" value="2"/>
</dbReference>
<dbReference type="GO" id="GO:0005524">
    <property type="term" value="F:ATP binding"/>
    <property type="evidence" value="ECO:0007669"/>
    <property type="project" value="UniProtKB-KW"/>
</dbReference>
<keyword evidence="7" id="KW-1185">Reference proteome</keyword>
<feature type="domain" description="ABC transporter" evidence="5">
    <location>
        <begin position="315"/>
        <end position="541"/>
    </location>
</feature>
<dbReference type="SMART" id="SM00382">
    <property type="entry name" value="AAA"/>
    <property type="match status" value="2"/>
</dbReference>
<dbReference type="InterPro" id="IPR037118">
    <property type="entry name" value="Val-tRNA_synth_C_sf"/>
</dbReference>
<dbReference type="InterPro" id="IPR027417">
    <property type="entry name" value="P-loop_NTPase"/>
</dbReference>
<dbReference type="InterPro" id="IPR032781">
    <property type="entry name" value="ABC_tran_Xtn"/>
</dbReference>
<dbReference type="Pfam" id="PF00005">
    <property type="entry name" value="ABC_tran"/>
    <property type="match status" value="2"/>
</dbReference>
<dbReference type="PANTHER" id="PTHR42855:SF2">
    <property type="entry name" value="DRUG RESISTANCE ABC TRANSPORTER,ATP-BINDING PROTEIN"/>
    <property type="match status" value="1"/>
</dbReference>
<comment type="caution">
    <text evidence="6">The sequence shown here is derived from an EMBL/GenBank/DDBJ whole genome shotgun (WGS) entry which is preliminary data.</text>
</comment>
<evidence type="ECO:0000256" key="1">
    <source>
        <dbReference type="ARBA" id="ARBA00022741"/>
    </source>
</evidence>
<protein>
    <submittedName>
        <fullName evidence="6">ABC transporter ATP-binding protein</fullName>
    </submittedName>
</protein>
<feature type="region of interest" description="Disordered" evidence="4">
    <location>
        <begin position="540"/>
        <end position="573"/>
    </location>
</feature>
<reference evidence="6 7" key="1">
    <citation type="submission" date="2018-12" db="EMBL/GenBank/DDBJ databases">
        <authorList>
            <person name="Toschakov S.V."/>
        </authorList>
    </citation>
    <scope>NUCLEOTIDE SEQUENCE [LARGE SCALE GENOMIC DNA]</scope>
    <source>
        <strain evidence="6 7">GM2012</strain>
    </source>
</reference>
<dbReference type="EMBL" id="RYZH01000016">
    <property type="protein sequence ID" value="RUL87898.1"/>
    <property type="molecule type" value="Genomic_DNA"/>
</dbReference>
<dbReference type="PANTHER" id="PTHR42855">
    <property type="entry name" value="ABC TRANSPORTER ATP-BINDING SUBUNIT"/>
    <property type="match status" value="1"/>
</dbReference>
<dbReference type="Gene3D" id="1.10.287.380">
    <property type="entry name" value="Valyl-tRNA synthetase, C-terminal domain"/>
    <property type="match status" value="1"/>
</dbReference>
<accession>A0A432MLD4</accession>
<dbReference type="InterPro" id="IPR003593">
    <property type="entry name" value="AAA+_ATPase"/>
</dbReference>
<feature type="compositionally biased region" description="Basic residues" evidence="4">
    <location>
        <begin position="564"/>
        <end position="573"/>
    </location>
</feature>
<dbReference type="Gene3D" id="3.40.50.300">
    <property type="entry name" value="P-loop containing nucleotide triphosphate hydrolases"/>
    <property type="match status" value="2"/>
</dbReference>
<evidence type="ECO:0000313" key="6">
    <source>
        <dbReference type="EMBL" id="RUL87898.1"/>
    </source>
</evidence>
<dbReference type="GO" id="GO:0016887">
    <property type="term" value="F:ATP hydrolysis activity"/>
    <property type="evidence" value="ECO:0007669"/>
    <property type="project" value="InterPro"/>
</dbReference>
<dbReference type="AlphaFoldDB" id="A0A432MLD4"/>
<dbReference type="SUPFAM" id="SSF52540">
    <property type="entry name" value="P-loop containing nucleoside triphosphate hydrolases"/>
    <property type="match status" value="2"/>
</dbReference>
<evidence type="ECO:0000256" key="4">
    <source>
        <dbReference type="SAM" id="MobiDB-lite"/>
    </source>
</evidence>
<dbReference type="OrthoDB" id="9760950at2"/>
<feature type="coiled-coil region" evidence="3">
    <location>
        <begin position="94"/>
        <end position="121"/>
    </location>
</feature>
<evidence type="ECO:0000313" key="7">
    <source>
        <dbReference type="Proteomes" id="UP000280296"/>
    </source>
</evidence>
<dbReference type="RefSeq" id="WP_126725214.1">
    <property type="nucleotide sequence ID" value="NZ_RYZH01000016.1"/>
</dbReference>
<dbReference type="CDD" id="cd03221">
    <property type="entry name" value="ABCF_EF-3"/>
    <property type="match status" value="2"/>
</dbReference>
<organism evidence="6 7">
    <name type="scientific">Tautonia sociabilis</name>
    <dbReference type="NCBI Taxonomy" id="2080755"/>
    <lineage>
        <taxon>Bacteria</taxon>
        <taxon>Pseudomonadati</taxon>
        <taxon>Planctomycetota</taxon>
        <taxon>Planctomycetia</taxon>
        <taxon>Isosphaerales</taxon>
        <taxon>Isosphaeraceae</taxon>
        <taxon>Tautonia</taxon>
    </lineage>
</organism>
<sequence length="638" mass="71176">MILASASGLGRQYTGDPIFTDLAFEIRAGERIGLVGPNGAGKTTLMRLLAGLDQPDMGRLSIRPGVRVSLLRQQPDFEPSKTLFEVARSGLASLLELQTELEEAAREMAEAEDNADRERASRRFADLQDRIEHQDAYAIEHRVEEVIAGLGFKPSEYHRPAGTFSGGQQSRLMLARLLLESPDLMLLDEPTNHLDVATVSWLEAYLSRQPTGMVIVSHDRYFLDATVTKIWELFQGRVDAYPGNYTQYWKLRAERAKVLERKAEKQAEQAAHLQKFIDKFSAGTRATQAKDKAKKLERVMSESIELMRDISGPPMGFEEVQRSGDIVIEAKDLSKSYEKQLFSRLNLQVLRGQCVGIMGPNGAGKSTLIKTLIGRVKPDEGEVKIGHKVTIGYYDQGLESLPADTTVLKAVWPDDDPTWLMQDVRDLLGRFGLSGDLALQPVGKLSGGEKGKAALARLAATGANLLVMDEPTNHLDIWSCDALERSIRAFEGTVLVVSHDRYFLNQVADRLIVVDGGRARVIEGDYEVYRRMVEQEAEASAAKERARADRAGAPRPSSAGGQPKAKKKKKYPYRKATDIEREIAEVEAEMGELERVLGLPETWKDADRARECQERYDELAESITALYEHWEEALEYNA</sequence>
<feature type="domain" description="ABC transporter" evidence="5">
    <location>
        <begin position="4"/>
        <end position="260"/>
    </location>
</feature>
<keyword evidence="2 6" id="KW-0067">ATP-binding</keyword>
<evidence type="ECO:0000256" key="2">
    <source>
        <dbReference type="ARBA" id="ARBA00022840"/>
    </source>
</evidence>
<name>A0A432MLD4_9BACT</name>
<proteinExistence type="predicted"/>
<feature type="compositionally biased region" description="Basic and acidic residues" evidence="4">
    <location>
        <begin position="541"/>
        <end position="552"/>
    </location>
</feature>
<reference evidence="6 7" key="2">
    <citation type="submission" date="2019-01" db="EMBL/GenBank/DDBJ databases">
        <title>Tautonia sociabilis, a novel thermotolerant planctomycete of Isosphaeraceae family, isolated from a 4000 m deep subterranean habitat.</title>
        <authorList>
            <person name="Kovaleva O.L."/>
            <person name="Elcheninov A.G."/>
            <person name="Van Heerden E."/>
            <person name="Toshchakov S.V."/>
            <person name="Novikov A."/>
            <person name="Bonch-Osmolovskaya E.A."/>
            <person name="Kublanov I.V."/>
        </authorList>
    </citation>
    <scope>NUCLEOTIDE SEQUENCE [LARGE SCALE GENOMIC DNA]</scope>
    <source>
        <strain evidence="6 7">GM2012</strain>
    </source>
</reference>
<dbReference type="PROSITE" id="PS00211">
    <property type="entry name" value="ABC_TRANSPORTER_1"/>
    <property type="match status" value="1"/>
</dbReference>
<dbReference type="FunFam" id="3.40.50.300:FF:000011">
    <property type="entry name" value="Putative ABC transporter ATP-binding component"/>
    <property type="match status" value="1"/>
</dbReference>